<name>A0A2W5KDZ0_ANCNO</name>
<keyword evidence="3 5" id="KW-0687">Ribonucleoprotein</keyword>
<dbReference type="PROSITE" id="PS00936">
    <property type="entry name" value="RIBOSOMAL_L35"/>
    <property type="match status" value="1"/>
</dbReference>
<comment type="similarity">
    <text evidence="1 5 6">Belongs to the bacterial ribosomal protein bL35 family.</text>
</comment>
<dbReference type="EMBL" id="QFPN01000006">
    <property type="protein sequence ID" value="PZQ14259.1"/>
    <property type="molecule type" value="Genomic_DNA"/>
</dbReference>
<dbReference type="InterPro" id="IPR037229">
    <property type="entry name" value="Ribosomal_bL35_sf"/>
</dbReference>
<evidence type="ECO:0000256" key="3">
    <source>
        <dbReference type="ARBA" id="ARBA00023274"/>
    </source>
</evidence>
<reference evidence="7 8" key="1">
    <citation type="submission" date="2017-08" db="EMBL/GenBank/DDBJ databases">
        <title>Infants hospitalized years apart are colonized by the same room-sourced microbial strains.</title>
        <authorList>
            <person name="Brooks B."/>
            <person name="Olm M.R."/>
            <person name="Firek B.A."/>
            <person name="Baker R."/>
            <person name="Thomas B.C."/>
            <person name="Morowitz M.J."/>
            <person name="Banfield J.F."/>
        </authorList>
    </citation>
    <scope>NUCLEOTIDE SEQUENCE [LARGE SCALE GENOMIC DNA]</scope>
    <source>
        <strain evidence="7">S2_005_003_R2_43</strain>
    </source>
</reference>
<evidence type="ECO:0000313" key="7">
    <source>
        <dbReference type="EMBL" id="PZQ14259.1"/>
    </source>
</evidence>
<evidence type="ECO:0000256" key="5">
    <source>
        <dbReference type="HAMAP-Rule" id="MF_00514"/>
    </source>
</evidence>
<dbReference type="PRINTS" id="PR00064">
    <property type="entry name" value="RIBOSOMALL35"/>
</dbReference>
<dbReference type="HAMAP" id="MF_00514">
    <property type="entry name" value="Ribosomal_bL35"/>
    <property type="match status" value="1"/>
</dbReference>
<gene>
    <name evidence="5" type="primary">rpmI</name>
    <name evidence="7" type="ORF">DI565_12595</name>
</gene>
<evidence type="ECO:0000256" key="6">
    <source>
        <dbReference type="RuleBase" id="RU000568"/>
    </source>
</evidence>
<dbReference type="GO" id="GO:0006412">
    <property type="term" value="P:translation"/>
    <property type="evidence" value="ECO:0007669"/>
    <property type="project" value="UniProtKB-UniRule"/>
</dbReference>
<dbReference type="Pfam" id="PF01632">
    <property type="entry name" value="Ribosomal_L35p"/>
    <property type="match status" value="1"/>
</dbReference>
<sequence length="65" mass="7272">MPKLKSKSAAKKRFRFTATGKVISAQAGKRHGMIKRTNKQIRNQRGTTILTPADARIVKTFLPYG</sequence>
<dbReference type="GO" id="GO:0022625">
    <property type="term" value="C:cytosolic large ribosomal subunit"/>
    <property type="evidence" value="ECO:0007669"/>
    <property type="project" value="TreeGrafter"/>
</dbReference>
<dbReference type="InterPro" id="IPR021137">
    <property type="entry name" value="Ribosomal_bL35-like"/>
</dbReference>
<organism evidence="7 8">
    <name type="scientific">Ancylobacter novellus</name>
    <name type="common">Thiobacillus novellus</name>
    <dbReference type="NCBI Taxonomy" id="921"/>
    <lineage>
        <taxon>Bacteria</taxon>
        <taxon>Pseudomonadati</taxon>
        <taxon>Pseudomonadota</taxon>
        <taxon>Alphaproteobacteria</taxon>
        <taxon>Hyphomicrobiales</taxon>
        <taxon>Xanthobacteraceae</taxon>
        <taxon>Ancylobacter</taxon>
    </lineage>
</organism>
<evidence type="ECO:0000256" key="1">
    <source>
        <dbReference type="ARBA" id="ARBA00006598"/>
    </source>
</evidence>
<dbReference type="SUPFAM" id="SSF143034">
    <property type="entry name" value="L35p-like"/>
    <property type="match status" value="1"/>
</dbReference>
<dbReference type="AlphaFoldDB" id="A0A2W5KDZ0"/>
<dbReference type="Proteomes" id="UP000249577">
    <property type="component" value="Unassembled WGS sequence"/>
</dbReference>
<evidence type="ECO:0000313" key="8">
    <source>
        <dbReference type="Proteomes" id="UP000249577"/>
    </source>
</evidence>
<dbReference type="FunFam" id="4.10.410.60:FF:000001">
    <property type="entry name" value="50S ribosomal protein L35"/>
    <property type="match status" value="1"/>
</dbReference>
<dbReference type="NCBIfam" id="TIGR00001">
    <property type="entry name" value="rpmI_bact"/>
    <property type="match status" value="1"/>
</dbReference>
<comment type="caution">
    <text evidence="7">The sequence shown here is derived from an EMBL/GenBank/DDBJ whole genome shotgun (WGS) entry which is preliminary data.</text>
</comment>
<keyword evidence="2 5" id="KW-0689">Ribosomal protein</keyword>
<evidence type="ECO:0000256" key="2">
    <source>
        <dbReference type="ARBA" id="ARBA00022980"/>
    </source>
</evidence>
<dbReference type="GO" id="GO:0003735">
    <property type="term" value="F:structural constituent of ribosome"/>
    <property type="evidence" value="ECO:0007669"/>
    <property type="project" value="InterPro"/>
</dbReference>
<protein>
    <recommendedName>
        <fullName evidence="4 5">Large ribosomal subunit protein bL35</fullName>
    </recommendedName>
</protein>
<dbReference type="PANTHER" id="PTHR33343">
    <property type="entry name" value="54S RIBOSOMAL PROTEIN BL35M"/>
    <property type="match status" value="1"/>
</dbReference>
<accession>A0A2W5KDZ0</accession>
<proteinExistence type="inferred from homology"/>
<dbReference type="PANTHER" id="PTHR33343:SF1">
    <property type="entry name" value="LARGE RIBOSOMAL SUBUNIT PROTEIN BL35M"/>
    <property type="match status" value="1"/>
</dbReference>
<dbReference type="InterPro" id="IPR018265">
    <property type="entry name" value="Ribosomal_bL35_CS"/>
</dbReference>
<dbReference type="Gene3D" id="4.10.410.60">
    <property type="match status" value="1"/>
</dbReference>
<evidence type="ECO:0000256" key="4">
    <source>
        <dbReference type="ARBA" id="ARBA00071664"/>
    </source>
</evidence>
<dbReference type="InterPro" id="IPR001706">
    <property type="entry name" value="Ribosomal_bL35"/>
</dbReference>